<dbReference type="Proteomes" id="UP000288805">
    <property type="component" value="Unassembled WGS sequence"/>
</dbReference>
<evidence type="ECO:0000313" key="2">
    <source>
        <dbReference type="EMBL" id="RVX04944.1"/>
    </source>
</evidence>
<comment type="caution">
    <text evidence="2">The sequence shown here is derived from an EMBL/GenBank/DDBJ whole genome shotgun (WGS) entry which is preliminary data.</text>
</comment>
<evidence type="ECO:0008006" key="4">
    <source>
        <dbReference type="Google" id="ProtNLM"/>
    </source>
</evidence>
<reference evidence="2 3" key="1">
    <citation type="journal article" date="2018" name="PLoS Genet.">
        <title>Population sequencing reveals clonal diversity and ancestral inbreeding in the grapevine cultivar Chardonnay.</title>
        <authorList>
            <person name="Roach M.J."/>
            <person name="Johnson D.L."/>
            <person name="Bohlmann J."/>
            <person name="van Vuuren H.J."/>
            <person name="Jones S.J."/>
            <person name="Pretorius I.S."/>
            <person name="Schmidt S.A."/>
            <person name="Borneman A.R."/>
        </authorList>
    </citation>
    <scope>NUCLEOTIDE SEQUENCE [LARGE SCALE GENOMIC DNA]</scope>
    <source>
        <strain evidence="3">cv. Chardonnay</strain>
        <tissue evidence="2">Leaf</tissue>
    </source>
</reference>
<dbReference type="EMBL" id="QGNW01000058">
    <property type="protein sequence ID" value="RVX04944.1"/>
    <property type="molecule type" value="Genomic_DNA"/>
</dbReference>
<accession>A0A438J7K2</accession>
<proteinExistence type="predicted"/>
<feature type="region of interest" description="Disordered" evidence="1">
    <location>
        <begin position="241"/>
        <end position="274"/>
    </location>
</feature>
<dbReference type="AlphaFoldDB" id="A0A438J7K2"/>
<organism evidence="2 3">
    <name type="scientific">Vitis vinifera</name>
    <name type="common">Grape</name>
    <dbReference type="NCBI Taxonomy" id="29760"/>
    <lineage>
        <taxon>Eukaryota</taxon>
        <taxon>Viridiplantae</taxon>
        <taxon>Streptophyta</taxon>
        <taxon>Embryophyta</taxon>
        <taxon>Tracheophyta</taxon>
        <taxon>Spermatophyta</taxon>
        <taxon>Magnoliopsida</taxon>
        <taxon>eudicotyledons</taxon>
        <taxon>Gunneridae</taxon>
        <taxon>Pentapetalae</taxon>
        <taxon>rosids</taxon>
        <taxon>Vitales</taxon>
        <taxon>Vitaceae</taxon>
        <taxon>Viteae</taxon>
        <taxon>Vitis</taxon>
    </lineage>
</organism>
<name>A0A438J7K2_VITVI</name>
<sequence>MVRTLKVYVERKTFLVRLEGEPGGKWCSITKHSKGFVFVLGLKMISVDLMEVCFNKPRKVIRISKFASNKKSTFLVIPEGEKDKGWENLKIGRWTRVVVCECTADCVNWVEDLSLLKIKGGYRVQLRRWSPKENSEVKGKFKGGWIELQGLPFHYGLSTLKKIVERWGTVTKFDWRTLKLFDLNKAMVRISMKERLVFPTLIKVMDEGWVFTIYVVVVGAKEVKRGGEMVSRLGRFLATHSGTGGRKRVKRDRSTTDRSSCVRPTSRKKNEEKGKRLKHFPWGHLAREDRLWGTAGSSLPRSLF</sequence>
<evidence type="ECO:0000313" key="3">
    <source>
        <dbReference type="Proteomes" id="UP000288805"/>
    </source>
</evidence>
<gene>
    <name evidence="2" type="ORF">CK203_019135</name>
</gene>
<evidence type="ECO:0000256" key="1">
    <source>
        <dbReference type="SAM" id="MobiDB-lite"/>
    </source>
</evidence>
<protein>
    <recommendedName>
        <fullName evidence="4">DUF4283 domain-containing protein</fullName>
    </recommendedName>
</protein>